<feature type="compositionally biased region" description="Acidic residues" evidence="2">
    <location>
        <begin position="605"/>
        <end position="628"/>
    </location>
</feature>
<accession>A0ABR3RWF4</accession>
<feature type="coiled-coil region" evidence="1">
    <location>
        <begin position="297"/>
        <end position="324"/>
    </location>
</feature>
<evidence type="ECO:0000313" key="3">
    <source>
        <dbReference type="EMBL" id="KAL1608677.1"/>
    </source>
</evidence>
<keyword evidence="4" id="KW-1185">Reference proteome</keyword>
<feature type="compositionally biased region" description="Low complexity" evidence="2">
    <location>
        <begin position="544"/>
        <end position="559"/>
    </location>
</feature>
<dbReference type="Proteomes" id="UP001521222">
    <property type="component" value="Unassembled WGS sequence"/>
</dbReference>
<comment type="caution">
    <text evidence="3">The sequence shown here is derived from an EMBL/GenBank/DDBJ whole genome shotgun (WGS) entry which is preliminary data.</text>
</comment>
<sequence length="628" mass="69246">MTLFSKTEMLWNSTLNEIYGFYNDKIATFEETLRAAQATNIASERNVAYLRHQLSNELEHMRSLITAALRAQPPAVVRALAENIVREADEARVLYLSRTTSNNDDLLIELEKKVHRRDIRIKELIETTNANARILNGTNQRVNRLESTISKQDETMTKFTNTHDAPTPAVTGFKHLSELQSKVDNHDERFRTLNKLSADVEAFQTDIKVLQADIKALQADIKALQAILKTSTEPSGQMEALRSTVSEIQYELNKHETDIETMRTSIDVLTDAKISFEDRIERTETSVDKPKDVSRDLIALDQRIDTLQEDSSQQEKQLGRLQDMFLNVKKLKQGMDSFYDIVPDMRLKLDKAVAGITACGGKVDQLRADVDQVIDFFEMHRGTLKSLQDDVDKQHNWAINDGEDIGKLFGRMCQCEVQCGIRKPGGKADAAGADEISDPGVIIHKFPPLDASAAGTECLQSLASIAASAAPTPIVAPVIVQGSGFNTSALLGQPFDISVPASLQDDGAPASRPNLFGQVIPSPPSKILPDSFSSNSAPLQKFLGTSRPLSRPSTSTPGPIGVLTALTPIADASVDVEMEGTDPDPNNPPEMDEEFEAELLAGEERLDDEDEELTDRDGDGETDDEMDQ</sequence>
<dbReference type="SUPFAM" id="SSF58100">
    <property type="entry name" value="Bacterial hemolysins"/>
    <property type="match status" value="1"/>
</dbReference>
<feature type="coiled-coil region" evidence="1">
    <location>
        <begin position="176"/>
        <end position="258"/>
    </location>
</feature>
<reference evidence="3 4" key="1">
    <citation type="submission" date="2024-02" db="EMBL/GenBank/DDBJ databases">
        <title>De novo assembly and annotation of 12 fungi associated with fruit tree decline syndrome in Ontario, Canada.</title>
        <authorList>
            <person name="Sulman M."/>
            <person name="Ellouze W."/>
            <person name="Ilyukhin E."/>
        </authorList>
    </citation>
    <scope>NUCLEOTIDE SEQUENCE [LARGE SCALE GENOMIC DNA]</scope>
    <source>
        <strain evidence="3 4">M97-236</strain>
    </source>
</reference>
<evidence type="ECO:0000256" key="2">
    <source>
        <dbReference type="SAM" id="MobiDB-lite"/>
    </source>
</evidence>
<evidence type="ECO:0000256" key="1">
    <source>
        <dbReference type="SAM" id="Coils"/>
    </source>
</evidence>
<feature type="region of interest" description="Disordered" evidence="2">
    <location>
        <begin position="502"/>
        <end position="533"/>
    </location>
</feature>
<gene>
    <name evidence="3" type="ORF">SLS59_001867</name>
</gene>
<proteinExistence type="predicted"/>
<protein>
    <submittedName>
        <fullName evidence="3">Uncharacterized protein</fullName>
    </submittedName>
</protein>
<dbReference type="Gene3D" id="1.10.287.1490">
    <property type="match status" value="1"/>
</dbReference>
<name>A0ABR3RWF4_9PLEO</name>
<feature type="region of interest" description="Disordered" evidence="2">
    <location>
        <begin position="571"/>
        <end position="628"/>
    </location>
</feature>
<keyword evidence="1" id="KW-0175">Coiled coil</keyword>
<feature type="region of interest" description="Disordered" evidence="2">
    <location>
        <begin position="543"/>
        <end position="562"/>
    </location>
</feature>
<dbReference type="EMBL" id="JAKIXB020000005">
    <property type="protein sequence ID" value="KAL1608677.1"/>
    <property type="molecule type" value="Genomic_DNA"/>
</dbReference>
<organism evidence="3 4">
    <name type="scientific">Nothophoma quercina</name>
    <dbReference type="NCBI Taxonomy" id="749835"/>
    <lineage>
        <taxon>Eukaryota</taxon>
        <taxon>Fungi</taxon>
        <taxon>Dikarya</taxon>
        <taxon>Ascomycota</taxon>
        <taxon>Pezizomycotina</taxon>
        <taxon>Dothideomycetes</taxon>
        <taxon>Pleosporomycetidae</taxon>
        <taxon>Pleosporales</taxon>
        <taxon>Pleosporineae</taxon>
        <taxon>Didymellaceae</taxon>
        <taxon>Nothophoma</taxon>
    </lineage>
</organism>
<evidence type="ECO:0000313" key="4">
    <source>
        <dbReference type="Proteomes" id="UP001521222"/>
    </source>
</evidence>